<dbReference type="Pfam" id="PF17827">
    <property type="entry name" value="PrmC_N"/>
    <property type="match status" value="1"/>
</dbReference>
<dbReference type="NCBIfam" id="TIGR03534">
    <property type="entry name" value="RF_mod_PrmC"/>
    <property type="match status" value="1"/>
</dbReference>
<evidence type="ECO:0000256" key="5">
    <source>
        <dbReference type="HAMAP-Rule" id="MF_02126"/>
    </source>
</evidence>
<feature type="binding site" evidence="5">
    <location>
        <position position="197"/>
    </location>
    <ligand>
        <name>S-adenosyl-L-methionine</name>
        <dbReference type="ChEBI" id="CHEBI:59789"/>
    </ligand>
</feature>
<dbReference type="Proteomes" id="UP000054859">
    <property type="component" value="Unassembled WGS sequence"/>
</dbReference>
<dbReference type="Pfam" id="PF05175">
    <property type="entry name" value="MTS"/>
    <property type="match status" value="1"/>
</dbReference>
<feature type="binding site" evidence="5">
    <location>
        <begin position="197"/>
        <end position="200"/>
    </location>
    <ligand>
        <name>substrate</name>
    </ligand>
</feature>
<feature type="domain" description="Release factor glutamine methyltransferase N-terminal" evidence="7">
    <location>
        <begin position="18"/>
        <end position="85"/>
    </location>
</feature>
<sequence length="291" mass="32107">MIDATGGADEDGYTIKTLLQNAVASLAPFSSTAQIDAEILLAFVIQKNRTFLYTYPELKLNKQEAQIYINLVQQRKNGLPIAYIISQRDFWSFTLKVTPDTLIPRPETELLVEIGLKLLSDKEQAKVLDLGTGTGAIAIALGLERPHWKILAVDKNLKALAVAIENAKDLEVTNILFAQSDWFSDVGTETFDLIVSNPPYIAENDPHLGAGDLRFEPQGALISGDQGLSDISTIIDHSVNYLSPGGVLLIEHGFEQRKAIFEKLSAKGYKEISCWQDYEGRDRCSGGRKPL</sequence>
<dbReference type="OrthoDB" id="9800643at2"/>
<evidence type="ECO:0000313" key="11">
    <source>
        <dbReference type="Proteomes" id="UP000281170"/>
    </source>
</evidence>
<dbReference type="InterPro" id="IPR050320">
    <property type="entry name" value="N5-glutamine_MTase"/>
</dbReference>
<dbReference type="EMBL" id="LNKA01000001">
    <property type="protein sequence ID" value="KTC65396.1"/>
    <property type="molecule type" value="Genomic_DNA"/>
</dbReference>
<evidence type="ECO:0000256" key="1">
    <source>
        <dbReference type="ARBA" id="ARBA00022603"/>
    </source>
</evidence>
<evidence type="ECO:0000259" key="6">
    <source>
        <dbReference type="Pfam" id="PF05175"/>
    </source>
</evidence>
<dbReference type="PATRIC" id="fig|45056.6.peg.57"/>
<dbReference type="InterPro" id="IPR019874">
    <property type="entry name" value="RF_methyltr_PrmC"/>
</dbReference>
<dbReference type="InterPro" id="IPR004556">
    <property type="entry name" value="HemK-like"/>
</dbReference>
<dbReference type="GO" id="GO:0032259">
    <property type="term" value="P:methylation"/>
    <property type="evidence" value="ECO:0007669"/>
    <property type="project" value="UniProtKB-KW"/>
</dbReference>
<proteinExistence type="inferred from homology"/>
<dbReference type="NCBIfam" id="TIGR00536">
    <property type="entry name" value="hemK_fam"/>
    <property type="match status" value="1"/>
</dbReference>
<dbReference type="KEGG" id="ladl:NCTC12735_00401"/>
<feature type="binding site" evidence="5">
    <location>
        <position position="182"/>
    </location>
    <ligand>
        <name>S-adenosyl-L-methionine</name>
        <dbReference type="ChEBI" id="CHEBI:59789"/>
    </ligand>
</feature>
<comment type="similarity">
    <text evidence="5">Belongs to the protein N5-glutamine methyltransferase family. PrmC subfamily.</text>
</comment>
<geneLocation type="plasmid" evidence="9 11">
    <name>9</name>
</geneLocation>
<dbReference type="PANTHER" id="PTHR18895:SF74">
    <property type="entry name" value="MTRF1L RELEASE FACTOR GLUTAMINE METHYLTRANSFERASE"/>
    <property type="match status" value="1"/>
</dbReference>
<reference evidence="8 10" key="1">
    <citation type="submission" date="2015-11" db="EMBL/GenBank/DDBJ databases">
        <title>Identification of large and diverse effector repertoires of 38 Legionella species.</title>
        <authorList>
            <person name="Burstein D."/>
            <person name="Amaro F."/>
            <person name="Zusman T."/>
            <person name="Lifshitz Z."/>
            <person name="Cohen O."/>
            <person name="Gilbert J.A."/>
            <person name="Pupko T."/>
            <person name="Shuman H.A."/>
            <person name="Segal G."/>
        </authorList>
    </citation>
    <scope>NUCLEOTIDE SEQUENCE [LARGE SCALE GENOMIC DNA]</scope>
    <source>
        <strain evidence="8 10">1762-AUS-E</strain>
    </source>
</reference>
<evidence type="ECO:0000259" key="7">
    <source>
        <dbReference type="Pfam" id="PF17827"/>
    </source>
</evidence>
<dbReference type="Gene3D" id="3.40.50.150">
    <property type="entry name" value="Vaccinia Virus protein VP39"/>
    <property type="match status" value="1"/>
</dbReference>
<dbReference type="InterPro" id="IPR029063">
    <property type="entry name" value="SAM-dependent_MTases_sf"/>
</dbReference>
<keyword evidence="3 5" id="KW-0949">S-adenosyl-L-methionine</keyword>
<dbReference type="RefSeq" id="WP_084758805.1">
    <property type="nucleotide sequence ID" value="NZ_CAAAHS010000003.1"/>
</dbReference>
<evidence type="ECO:0000256" key="2">
    <source>
        <dbReference type="ARBA" id="ARBA00022679"/>
    </source>
</evidence>
<feature type="domain" description="Methyltransferase small" evidence="6">
    <location>
        <begin position="116"/>
        <end position="205"/>
    </location>
</feature>
<dbReference type="STRING" id="45056.Lade_0054"/>
<dbReference type="EMBL" id="LR134418">
    <property type="protein sequence ID" value="VEH84782.1"/>
    <property type="molecule type" value="Genomic_DNA"/>
</dbReference>
<feature type="binding site" evidence="5">
    <location>
        <position position="154"/>
    </location>
    <ligand>
        <name>S-adenosyl-L-methionine</name>
        <dbReference type="ChEBI" id="CHEBI:59789"/>
    </ligand>
</feature>
<organism evidence="8 10">
    <name type="scientific">Legionella adelaidensis</name>
    <dbReference type="NCBI Taxonomy" id="45056"/>
    <lineage>
        <taxon>Bacteria</taxon>
        <taxon>Pseudomonadati</taxon>
        <taxon>Pseudomonadota</taxon>
        <taxon>Gammaproteobacteria</taxon>
        <taxon>Legionellales</taxon>
        <taxon>Legionellaceae</taxon>
        <taxon>Legionella</taxon>
    </lineage>
</organism>
<evidence type="ECO:0000313" key="9">
    <source>
        <dbReference type="EMBL" id="VEH84782.1"/>
    </source>
</evidence>
<protein>
    <recommendedName>
        <fullName evidence="5">Release factor glutamine methyltransferase</fullName>
        <shortName evidence="5">RF MTase</shortName>
        <ecNumber evidence="5">2.1.1.297</ecNumber>
    </recommendedName>
    <alternativeName>
        <fullName evidence="5">N5-glutamine methyltransferase PrmC</fullName>
    </alternativeName>
    <alternativeName>
        <fullName evidence="5">Protein-(glutamine-N5) MTase PrmC</fullName>
    </alternativeName>
    <alternativeName>
        <fullName evidence="5">Protein-glutamine N-methyltransferase PrmC</fullName>
    </alternativeName>
</protein>
<keyword evidence="10" id="KW-1185">Reference proteome</keyword>
<dbReference type="GO" id="GO:0102559">
    <property type="term" value="F:peptide chain release factor N(5)-glutamine methyltransferase activity"/>
    <property type="evidence" value="ECO:0007669"/>
    <property type="project" value="UniProtKB-EC"/>
</dbReference>
<evidence type="ECO:0000313" key="8">
    <source>
        <dbReference type="EMBL" id="KTC65396.1"/>
    </source>
</evidence>
<dbReference type="PANTHER" id="PTHR18895">
    <property type="entry name" value="HEMK METHYLTRANSFERASE"/>
    <property type="match status" value="1"/>
</dbReference>
<keyword evidence="9" id="KW-0614">Plasmid</keyword>
<dbReference type="SUPFAM" id="SSF53335">
    <property type="entry name" value="S-adenosyl-L-methionine-dependent methyltransferases"/>
    <property type="match status" value="1"/>
</dbReference>
<dbReference type="InterPro" id="IPR007848">
    <property type="entry name" value="Small_mtfrase_dom"/>
</dbReference>
<evidence type="ECO:0000313" key="10">
    <source>
        <dbReference type="Proteomes" id="UP000054859"/>
    </source>
</evidence>
<dbReference type="PROSITE" id="PS00092">
    <property type="entry name" value="N6_MTASE"/>
    <property type="match status" value="1"/>
</dbReference>
<dbReference type="Gene3D" id="1.10.8.10">
    <property type="entry name" value="DNA helicase RuvA subunit, C-terminal domain"/>
    <property type="match status" value="1"/>
</dbReference>
<dbReference type="GO" id="GO:0003676">
    <property type="term" value="F:nucleic acid binding"/>
    <property type="evidence" value="ECO:0007669"/>
    <property type="project" value="InterPro"/>
</dbReference>
<dbReference type="EC" id="2.1.1.297" evidence="5"/>
<gene>
    <name evidence="8" type="primary">hemK</name>
    <name evidence="5" type="synonym">prmC</name>
    <name evidence="8" type="ORF">Lade_0054</name>
    <name evidence="9" type="ORF">NCTC12735_00401</name>
</gene>
<keyword evidence="2 5" id="KW-0808">Transferase</keyword>
<evidence type="ECO:0000256" key="3">
    <source>
        <dbReference type="ARBA" id="ARBA00022691"/>
    </source>
</evidence>
<feature type="binding site" evidence="5">
    <location>
        <begin position="131"/>
        <end position="135"/>
    </location>
    <ligand>
        <name>S-adenosyl-L-methionine</name>
        <dbReference type="ChEBI" id="CHEBI:59789"/>
    </ligand>
</feature>
<accession>A0A0W0R2V3</accession>
<dbReference type="AlphaFoldDB" id="A0A0W0R2V3"/>
<dbReference type="InterPro" id="IPR002052">
    <property type="entry name" value="DNA_methylase_N6_adenine_CS"/>
</dbReference>
<comment type="catalytic activity">
    <reaction evidence="4 5">
        <text>L-glutaminyl-[peptide chain release factor] + S-adenosyl-L-methionine = N(5)-methyl-L-glutaminyl-[peptide chain release factor] + S-adenosyl-L-homocysteine + H(+)</text>
        <dbReference type="Rhea" id="RHEA:42896"/>
        <dbReference type="Rhea" id="RHEA-COMP:10271"/>
        <dbReference type="Rhea" id="RHEA-COMP:10272"/>
        <dbReference type="ChEBI" id="CHEBI:15378"/>
        <dbReference type="ChEBI" id="CHEBI:30011"/>
        <dbReference type="ChEBI" id="CHEBI:57856"/>
        <dbReference type="ChEBI" id="CHEBI:59789"/>
        <dbReference type="ChEBI" id="CHEBI:61891"/>
        <dbReference type="EC" id="2.1.1.297"/>
    </reaction>
</comment>
<keyword evidence="1 5" id="KW-0489">Methyltransferase</keyword>
<dbReference type="CDD" id="cd02440">
    <property type="entry name" value="AdoMet_MTases"/>
    <property type="match status" value="1"/>
</dbReference>
<reference evidence="9 11" key="2">
    <citation type="submission" date="2018-12" db="EMBL/GenBank/DDBJ databases">
        <authorList>
            <consortium name="Pathogen Informatics"/>
        </authorList>
    </citation>
    <scope>NUCLEOTIDE SEQUENCE [LARGE SCALE GENOMIC DNA]</scope>
    <source>
        <strain evidence="9 11">NCTC12735</strain>
        <plasmid evidence="11">9</plasmid>
    </source>
</reference>
<name>A0A0W0R2V3_9GAMM</name>
<dbReference type="InterPro" id="IPR040758">
    <property type="entry name" value="PrmC_N"/>
</dbReference>
<dbReference type="HAMAP" id="MF_02126">
    <property type="entry name" value="RF_methyltr_PrmC"/>
    <property type="match status" value="1"/>
</dbReference>
<dbReference type="Proteomes" id="UP000281170">
    <property type="component" value="Plasmid 9"/>
</dbReference>
<comment type="function">
    <text evidence="5">Methylates the class 1 translation termination release factors RF1/PrfA and RF2/PrfB on the glutamine residue of the universally conserved GGQ motif.</text>
</comment>
<evidence type="ECO:0000256" key="4">
    <source>
        <dbReference type="ARBA" id="ARBA00048391"/>
    </source>
</evidence>
<dbReference type="FunFam" id="3.40.50.150:FF:000053">
    <property type="entry name" value="Release factor glutamine methyltransferase"/>
    <property type="match status" value="1"/>
</dbReference>